<dbReference type="EMBL" id="JBFPJR010000015">
    <property type="protein sequence ID" value="MEX0428030.1"/>
    <property type="molecule type" value="Genomic_DNA"/>
</dbReference>
<sequence length="326" mass="34775">MTLILDDAAVRAVFDWRRAVGALREAYAADADQARFPARRMARGDHGWLRTLSGVPAGEHLMGLKVIAASPRNGRVSYLIPLFDQRTAELVALLDGHSITGFRTAATSALAADVLAVDCPLQVAVIGSGFEARNHLRAVAAVRDVAGVRVFSPRPQSRQRFTDDLADLNLAIEPAESAESAVVGADLVICAARSRDETPTLLGAWLRPGMTVISIGSTLPEQREVDPEVIARADLLIADMLPEVLEETGDLIAARQAGVDITARAMSLSDLIGGSVPGRERPEQILLYKSVGAAVQDLAVAELCARSAEEQGRGRDLDLGIHPVEK</sequence>
<dbReference type="Gene3D" id="3.40.50.720">
    <property type="entry name" value="NAD(P)-binding Rossmann-like Domain"/>
    <property type="match status" value="1"/>
</dbReference>
<accession>A0ABV3SYL4</accession>
<dbReference type="PIRSF" id="PIRSF001439">
    <property type="entry name" value="CryM"/>
    <property type="match status" value="1"/>
</dbReference>
<dbReference type="RefSeq" id="WP_367993964.1">
    <property type="nucleotide sequence ID" value="NZ_JBFPJR010000015.1"/>
</dbReference>
<evidence type="ECO:0000313" key="2">
    <source>
        <dbReference type="Proteomes" id="UP001556631"/>
    </source>
</evidence>
<protein>
    <submittedName>
        <fullName evidence="1">Ornithine cyclodeaminase family protein</fullName>
    </submittedName>
</protein>
<dbReference type="PANTHER" id="PTHR13812:SF19">
    <property type="entry name" value="KETIMINE REDUCTASE MU-CRYSTALLIN"/>
    <property type="match status" value="1"/>
</dbReference>
<name>A0ABV3SYL4_9ACTN</name>
<evidence type="ECO:0000313" key="1">
    <source>
        <dbReference type="EMBL" id="MEX0428030.1"/>
    </source>
</evidence>
<keyword evidence="2" id="KW-1185">Reference proteome</keyword>
<dbReference type="Pfam" id="PF02423">
    <property type="entry name" value="OCD_Mu_crystall"/>
    <property type="match status" value="1"/>
</dbReference>
<reference evidence="1 2" key="1">
    <citation type="submission" date="2024-07" db="EMBL/GenBank/DDBJ databases">
        <authorList>
            <person name="Lee S."/>
            <person name="Kang M."/>
        </authorList>
    </citation>
    <scope>NUCLEOTIDE SEQUENCE [LARGE SCALE GENOMIC DNA]</scope>
    <source>
        <strain evidence="1 2">DS6</strain>
    </source>
</reference>
<gene>
    <name evidence="1" type="ORF">AB3X52_10400</name>
</gene>
<dbReference type="Gene3D" id="3.30.1780.10">
    <property type="entry name" value="ornithine cyclodeaminase, domain 1"/>
    <property type="match status" value="1"/>
</dbReference>
<dbReference type="InterPro" id="IPR036291">
    <property type="entry name" value="NAD(P)-bd_dom_sf"/>
</dbReference>
<comment type="caution">
    <text evidence="1">The sequence shown here is derived from an EMBL/GenBank/DDBJ whole genome shotgun (WGS) entry which is preliminary data.</text>
</comment>
<dbReference type="SUPFAM" id="SSF51735">
    <property type="entry name" value="NAD(P)-binding Rossmann-fold domains"/>
    <property type="match status" value="1"/>
</dbReference>
<organism evidence="1 2">
    <name type="scientific">Nocardioides eburneus</name>
    <dbReference type="NCBI Taxonomy" id="3231482"/>
    <lineage>
        <taxon>Bacteria</taxon>
        <taxon>Bacillati</taxon>
        <taxon>Actinomycetota</taxon>
        <taxon>Actinomycetes</taxon>
        <taxon>Propionibacteriales</taxon>
        <taxon>Nocardioidaceae</taxon>
        <taxon>Nocardioides</taxon>
    </lineage>
</organism>
<dbReference type="PANTHER" id="PTHR13812">
    <property type="entry name" value="KETIMINE REDUCTASE MU-CRYSTALLIN"/>
    <property type="match status" value="1"/>
</dbReference>
<dbReference type="InterPro" id="IPR003462">
    <property type="entry name" value="ODC_Mu_crystall"/>
</dbReference>
<dbReference type="Proteomes" id="UP001556631">
    <property type="component" value="Unassembled WGS sequence"/>
</dbReference>
<dbReference type="InterPro" id="IPR023401">
    <property type="entry name" value="ODC_N"/>
</dbReference>
<proteinExistence type="predicted"/>